<dbReference type="KEGG" id="eus:EUTSA_v10012035mg"/>
<evidence type="ECO:0000256" key="4">
    <source>
        <dbReference type="ARBA" id="ARBA00022452"/>
    </source>
</evidence>
<evidence type="ECO:0000256" key="3">
    <source>
        <dbReference type="ARBA" id="ARBA00022448"/>
    </source>
</evidence>
<evidence type="ECO:0000256" key="1">
    <source>
        <dbReference type="ARBA" id="ARBA00004374"/>
    </source>
</evidence>
<reference evidence="14 15" key="1">
    <citation type="journal article" date="2013" name="Front. Plant Sci.">
        <title>The Reference Genome of the Halophytic Plant Eutrema salsugineum.</title>
        <authorList>
            <person name="Yang R."/>
            <person name="Jarvis D.E."/>
            <person name="Chen H."/>
            <person name="Beilstein M.A."/>
            <person name="Grimwood J."/>
            <person name="Jenkins J."/>
            <person name="Shu S."/>
            <person name="Prochnik S."/>
            <person name="Xin M."/>
            <person name="Ma C."/>
            <person name="Schmutz J."/>
            <person name="Wing R.A."/>
            <person name="Mitchell-Olds T."/>
            <person name="Schumaker K.S."/>
            <person name="Wang X."/>
        </authorList>
    </citation>
    <scope>NUCLEOTIDE SEQUENCE [LARGE SCALE GENOMIC DNA]</scope>
</reference>
<keyword evidence="5" id="KW-0812">Transmembrane</keyword>
<sequence>MAGLAPPNLTAQKTKVEEKVDYSNLPCPLPYEEIHREASISLKPELFDGFRFEFNKMLNHKFFLSHTVMMGPTQVPTHSSDIIKIPTADYEFGANFIDPKLMLIGRVLTDGNLNARIKCNLTDNLTIFYNGQLTSKKDKSQGVVSCDYKGSDYRTKLQIGSGSLYAANYIQHVTPHLSLGGEVFWIGEHRQSCIGYAARYETDKMIASGQVSSSGVVIMNYVHKVVSEKISLVADFMYNLMSRDVTASVGYDYVFRQCRLRGKIDSNGVTSAYLEEVLPIPGDGLRFLVSAEVDHVKKDYKFGFGVTVG</sequence>
<dbReference type="PANTHER" id="PTHR10802">
    <property type="entry name" value="MITOCHONDRIAL IMPORT RECEPTOR SUBUNIT TOM40"/>
    <property type="match status" value="1"/>
</dbReference>
<keyword evidence="12" id="KW-0472">Membrane</keyword>
<dbReference type="AlphaFoldDB" id="V4KKJ0"/>
<dbReference type="Pfam" id="PF01459">
    <property type="entry name" value="Porin_3"/>
    <property type="match status" value="1"/>
</dbReference>
<dbReference type="Proteomes" id="UP000030689">
    <property type="component" value="Unassembled WGS sequence"/>
</dbReference>
<dbReference type="GO" id="GO:0030150">
    <property type="term" value="P:protein import into mitochondrial matrix"/>
    <property type="evidence" value="ECO:0007669"/>
    <property type="project" value="InterPro"/>
</dbReference>
<keyword evidence="7" id="KW-0653">Protein transport</keyword>
<dbReference type="STRING" id="72664.V4KKJ0"/>
<gene>
    <name evidence="14" type="ORF">EUTSA_v10012035mg</name>
</gene>
<protein>
    <submittedName>
        <fullName evidence="14">Uncharacterized protein</fullName>
    </submittedName>
</protein>
<proteinExistence type="inferred from homology"/>
<dbReference type="OrthoDB" id="19656at2759"/>
<evidence type="ECO:0000256" key="11">
    <source>
        <dbReference type="ARBA" id="ARBA00023128"/>
    </source>
</evidence>
<dbReference type="OMA" id="AVMNYVH"/>
<keyword evidence="15" id="KW-1185">Reference proteome</keyword>
<comment type="subcellular location">
    <subcellularLocation>
        <location evidence="1">Mitochondrion outer membrane</location>
        <topology evidence="1">Multi-pass membrane protein</topology>
    </subcellularLocation>
</comment>
<dbReference type="GO" id="GO:0008320">
    <property type="term" value="F:protein transmembrane transporter activity"/>
    <property type="evidence" value="ECO:0007669"/>
    <property type="project" value="InterPro"/>
</dbReference>
<evidence type="ECO:0000256" key="13">
    <source>
        <dbReference type="ARBA" id="ARBA00058612"/>
    </source>
</evidence>
<evidence type="ECO:0000256" key="10">
    <source>
        <dbReference type="ARBA" id="ARBA00023114"/>
    </source>
</evidence>
<comment type="similarity">
    <text evidence="2">Belongs to the Tom40 family.</text>
</comment>
<dbReference type="InterPro" id="IPR027246">
    <property type="entry name" value="Porin_Euk/Tom40"/>
</dbReference>
<accession>V4KKJ0</accession>
<keyword evidence="6" id="KW-1000">Mitochondrion outer membrane</keyword>
<keyword evidence="4" id="KW-1134">Transmembrane beta strand</keyword>
<dbReference type="InterPro" id="IPR037930">
    <property type="entry name" value="Tom40"/>
</dbReference>
<dbReference type="EMBL" id="KI517809">
    <property type="protein sequence ID" value="ESQ30442.1"/>
    <property type="molecule type" value="Genomic_DNA"/>
</dbReference>
<organism evidence="14 15">
    <name type="scientific">Eutrema salsugineum</name>
    <name type="common">Saltwater cress</name>
    <name type="synonym">Sisymbrium salsugineum</name>
    <dbReference type="NCBI Taxonomy" id="72664"/>
    <lineage>
        <taxon>Eukaryota</taxon>
        <taxon>Viridiplantae</taxon>
        <taxon>Streptophyta</taxon>
        <taxon>Embryophyta</taxon>
        <taxon>Tracheophyta</taxon>
        <taxon>Spermatophyta</taxon>
        <taxon>Magnoliopsida</taxon>
        <taxon>eudicotyledons</taxon>
        <taxon>Gunneridae</taxon>
        <taxon>Pentapetalae</taxon>
        <taxon>rosids</taxon>
        <taxon>malvids</taxon>
        <taxon>Brassicales</taxon>
        <taxon>Brassicaceae</taxon>
        <taxon>Eutremeae</taxon>
        <taxon>Eutrema</taxon>
    </lineage>
</organism>
<dbReference type="GO" id="GO:0005741">
    <property type="term" value="C:mitochondrial outer membrane"/>
    <property type="evidence" value="ECO:0007669"/>
    <property type="project" value="UniProtKB-SubCell"/>
</dbReference>
<keyword evidence="8" id="KW-0007">Acetylation</keyword>
<evidence type="ECO:0000256" key="2">
    <source>
        <dbReference type="ARBA" id="ARBA00010510"/>
    </source>
</evidence>
<name>V4KKJ0_EUTSA</name>
<keyword evidence="10" id="KW-0626">Porin</keyword>
<dbReference type="GO" id="GO:0015288">
    <property type="term" value="F:porin activity"/>
    <property type="evidence" value="ECO:0007669"/>
    <property type="project" value="UniProtKB-KW"/>
</dbReference>
<evidence type="ECO:0000256" key="8">
    <source>
        <dbReference type="ARBA" id="ARBA00022990"/>
    </source>
</evidence>
<evidence type="ECO:0000256" key="12">
    <source>
        <dbReference type="ARBA" id="ARBA00023136"/>
    </source>
</evidence>
<dbReference type="GO" id="GO:0046930">
    <property type="term" value="C:pore complex"/>
    <property type="evidence" value="ECO:0007669"/>
    <property type="project" value="UniProtKB-KW"/>
</dbReference>
<keyword evidence="9" id="KW-0406">Ion transport</keyword>
<evidence type="ECO:0000256" key="6">
    <source>
        <dbReference type="ARBA" id="ARBA00022787"/>
    </source>
</evidence>
<evidence type="ECO:0000256" key="5">
    <source>
        <dbReference type="ARBA" id="ARBA00022692"/>
    </source>
</evidence>
<evidence type="ECO:0000313" key="14">
    <source>
        <dbReference type="EMBL" id="ESQ30442.1"/>
    </source>
</evidence>
<keyword evidence="3" id="KW-0813">Transport</keyword>
<dbReference type="InterPro" id="IPR023614">
    <property type="entry name" value="Porin_dom_sf"/>
</dbReference>
<dbReference type="Gene3D" id="2.40.160.10">
    <property type="entry name" value="Porin"/>
    <property type="match status" value="1"/>
</dbReference>
<evidence type="ECO:0000256" key="9">
    <source>
        <dbReference type="ARBA" id="ARBA00023065"/>
    </source>
</evidence>
<dbReference type="Gramene" id="ESQ30442">
    <property type="protein sequence ID" value="ESQ30442"/>
    <property type="gene ID" value="EUTSA_v10012035mg"/>
</dbReference>
<dbReference type="GO" id="GO:0006811">
    <property type="term" value="P:monoatomic ion transport"/>
    <property type="evidence" value="ECO:0007669"/>
    <property type="project" value="UniProtKB-KW"/>
</dbReference>
<dbReference type="CDD" id="cd07305">
    <property type="entry name" value="Porin3_Tom40"/>
    <property type="match status" value="1"/>
</dbReference>
<comment type="function">
    <text evidence="13">Central component of the receptor complex responsible for the recognition and translocation of cytosolically synthesized mitochondrial preproteins. Together with TOM22 functions as the transit peptide receptor at the surface of the mitochondrion outer membrane and facilitates the movement of preproteins into the translocation pore. Directly involved in the pore formation.</text>
</comment>
<dbReference type="eggNOG" id="KOG3296">
    <property type="taxonomic scope" value="Eukaryota"/>
</dbReference>
<dbReference type="FunFam" id="2.40.160.10:FF:000010">
    <property type="entry name" value="Mitochondrial import receptor subunit TOM40-1"/>
    <property type="match status" value="1"/>
</dbReference>
<keyword evidence="11" id="KW-0496">Mitochondrion</keyword>
<evidence type="ECO:0000256" key="7">
    <source>
        <dbReference type="ARBA" id="ARBA00022927"/>
    </source>
</evidence>
<evidence type="ECO:0000313" key="15">
    <source>
        <dbReference type="Proteomes" id="UP000030689"/>
    </source>
</evidence>